<feature type="transmembrane region" description="Helical" evidence="2">
    <location>
        <begin position="64"/>
        <end position="83"/>
    </location>
</feature>
<keyword evidence="2" id="KW-0472">Membrane</keyword>
<feature type="compositionally biased region" description="Basic and acidic residues" evidence="1">
    <location>
        <begin position="723"/>
        <end position="732"/>
    </location>
</feature>
<feature type="transmembrane region" description="Helical" evidence="2">
    <location>
        <begin position="131"/>
        <end position="154"/>
    </location>
</feature>
<feature type="compositionally biased region" description="Low complexity" evidence="1">
    <location>
        <begin position="386"/>
        <end position="399"/>
    </location>
</feature>
<feature type="compositionally biased region" description="Acidic residues" evidence="1">
    <location>
        <begin position="516"/>
        <end position="525"/>
    </location>
</feature>
<dbReference type="RefSeq" id="WP_193121379.1">
    <property type="nucleotide sequence ID" value="NZ_JADBGI010000006.1"/>
</dbReference>
<dbReference type="Proteomes" id="UP000806528">
    <property type="component" value="Unassembled WGS sequence"/>
</dbReference>
<keyword evidence="4" id="KW-1185">Reference proteome</keyword>
<keyword evidence="2" id="KW-1133">Transmembrane helix</keyword>
<feature type="transmembrane region" description="Helical" evidence="2">
    <location>
        <begin position="21"/>
        <end position="44"/>
    </location>
</feature>
<feature type="compositionally biased region" description="Basic residues" evidence="1">
    <location>
        <begin position="697"/>
        <end position="708"/>
    </location>
</feature>
<feature type="compositionally biased region" description="Pro residues" evidence="1">
    <location>
        <begin position="669"/>
        <end position="682"/>
    </location>
</feature>
<organism evidence="3 4">
    <name type="scientific">Nocardiopsis coralli</name>
    <dbReference type="NCBI Taxonomy" id="2772213"/>
    <lineage>
        <taxon>Bacteria</taxon>
        <taxon>Bacillati</taxon>
        <taxon>Actinomycetota</taxon>
        <taxon>Actinomycetes</taxon>
        <taxon>Streptosporangiales</taxon>
        <taxon>Nocardiopsidaceae</taxon>
        <taxon>Nocardiopsis</taxon>
    </lineage>
</organism>
<gene>
    <name evidence="3" type="ORF">IDM40_08480</name>
</gene>
<evidence type="ECO:0000256" key="1">
    <source>
        <dbReference type="SAM" id="MobiDB-lite"/>
    </source>
</evidence>
<feature type="region of interest" description="Disordered" evidence="1">
    <location>
        <begin position="162"/>
        <end position="732"/>
    </location>
</feature>
<name>A0ABR9P4G6_9ACTN</name>
<feature type="compositionally biased region" description="Basic and acidic residues" evidence="1">
    <location>
        <begin position="418"/>
        <end position="427"/>
    </location>
</feature>
<feature type="region of interest" description="Disordered" evidence="1">
    <location>
        <begin position="1"/>
        <end position="20"/>
    </location>
</feature>
<evidence type="ECO:0000256" key="2">
    <source>
        <dbReference type="SAM" id="Phobius"/>
    </source>
</evidence>
<feature type="compositionally biased region" description="Acidic residues" evidence="1">
    <location>
        <begin position="632"/>
        <end position="662"/>
    </location>
</feature>
<sequence>MAPNNTTPEEQRDRSGDRAAGAGPLIGGTVFVGVITACALVLSYHGLYQLAEYGGHEGSAFAHVFPVTYALIVLMAFWVSYVLRSAPPRDRLWVDVGLIPVLILFAGATMVARNLGLFDPQITGPLLSERVANVIVAVAPLAALLIAILLWITVRAHMRRRNRGTARPKPSADRTTVLPARRPASEEPEPAPLKTRLFDLGQENRGEDEEDSTETERLPAVGAASERDGEDAEPEPVADTHAFARPEEPEEPEEPDEVRSEAPAEVDPPEEPEPEPVEARSEPGPETGSLPRRTGGDNPIKRAAEQPPVVPGAAPPREPEPAPEDDAAFHPVVVPDHLADEGFEHQSPVGDPVTDEAEAPREEAPDAGADLTGTATESPAEPVPAAPARAEATPPVRAVGTFETPAHGPANADADPVDPERPDEGRPAPDAGAAAAGPGPAPAPAGPDTGSVEPDLEAESAGPAHDVPSATESVPFGAPSETPSAPDHPPEEAPVASAGLDDEEDGDPASPAPDPAGDEPADESADGPALWEPPTEETGGILDDYVPPVWTPPEDDGPLVGTSVGETEGSEVADGPVPALDHDTGPEVRAAFGRPAAVPPGASVPEEPEHTPDTEEHDRSEPGDADSAPEPTEVEEPAEPAEPAELEDPASDAPPEEPADDGDAVRRTTPPPLRRTPPPPAKPRSSPAAQAQDARSLRKRPMVLKPRRPPIPDLNSGPPSRQVRSEPMRPED</sequence>
<feature type="compositionally biased region" description="Low complexity" evidence="1">
    <location>
        <begin position="428"/>
        <end position="438"/>
    </location>
</feature>
<evidence type="ECO:0000313" key="4">
    <source>
        <dbReference type="Proteomes" id="UP000806528"/>
    </source>
</evidence>
<comment type="caution">
    <text evidence="3">The sequence shown here is derived from an EMBL/GenBank/DDBJ whole genome shotgun (WGS) entry which is preliminary data.</text>
</comment>
<feature type="compositionally biased region" description="Acidic residues" evidence="1">
    <location>
        <begin position="267"/>
        <end position="276"/>
    </location>
</feature>
<reference evidence="3 4" key="1">
    <citation type="submission" date="2020-09" db="EMBL/GenBank/DDBJ databases">
        <title>Diversity and distribution of actinomycetes associated with coral in the coast of Hainan.</title>
        <authorList>
            <person name="Li F."/>
        </authorList>
    </citation>
    <scope>NUCLEOTIDE SEQUENCE [LARGE SCALE GENOMIC DNA]</scope>
    <source>
        <strain evidence="3 4">HNM0947</strain>
    </source>
</reference>
<feature type="compositionally biased region" description="Basic and acidic residues" evidence="1">
    <location>
        <begin position="607"/>
        <end position="622"/>
    </location>
</feature>
<protein>
    <submittedName>
        <fullName evidence="3">DUF2637 domain-containing protein</fullName>
    </submittedName>
</protein>
<evidence type="ECO:0000313" key="3">
    <source>
        <dbReference type="EMBL" id="MBE2998736.1"/>
    </source>
</evidence>
<feature type="transmembrane region" description="Helical" evidence="2">
    <location>
        <begin position="92"/>
        <end position="111"/>
    </location>
</feature>
<dbReference type="EMBL" id="JADBGI010000006">
    <property type="protein sequence ID" value="MBE2998736.1"/>
    <property type="molecule type" value="Genomic_DNA"/>
</dbReference>
<proteinExistence type="predicted"/>
<accession>A0ABR9P4G6</accession>
<feature type="compositionally biased region" description="Low complexity" evidence="1">
    <location>
        <begin position="366"/>
        <end position="380"/>
    </location>
</feature>
<keyword evidence="2" id="KW-0812">Transmembrane</keyword>